<dbReference type="AlphaFoldDB" id="A0A430HCY7"/>
<sequence length="284" mass="31738">MFAFIAAPRSFLFPSLSRRSAGMPQLGSFDDDLLAVAAWQRIALAALPALTLAVFAVAYAQGCYLALPLVMLMHFVFTVAYLHDVAHGSAGLDARATHWVLFIVSVLVLQSGHAFRYTHLHHHAHCLEDDDLEGAPARGGLLCALLIGPLYLPRLWRESWRKIRAQRDRRWMAAELASALALALLALWATRWSKGPLVYAGMAWIGGWLYPLATAYLPHYKPGSKPLEQARTMRGAIVPALFMNLTYHLEHHLYPQVPSMNLRRLSHRLDPHFAARGLRPTQVV</sequence>
<dbReference type="Pfam" id="PF00487">
    <property type="entry name" value="FA_desaturase"/>
    <property type="match status" value="1"/>
</dbReference>
<evidence type="ECO:0000259" key="2">
    <source>
        <dbReference type="Pfam" id="PF00487"/>
    </source>
</evidence>
<feature type="transmembrane region" description="Helical" evidence="1">
    <location>
        <begin position="173"/>
        <end position="191"/>
    </location>
</feature>
<keyword evidence="1" id="KW-0812">Transmembrane</keyword>
<evidence type="ECO:0000256" key="1">
    <source>
        <dbReference type="SAM" id="Phobius"/>
    </source>
</evidence>
<feature type="transmembrane region" description="Helical" evidence="1">
    <location>
        <begin position="66"/>
        <end position="84"/>
    </location>
</feature>
<proteinExistence type="predicted"/>
<reference evidence="3 4" key="1">
    <citation type="submission" date="2018-12" db="EMBL/GenBank/DDBJ databases">
        <authorList>
            <person name="Yang E."/>
        </authorList>
    </citation>
    <scope>NUCLEOTIDE SEQUENCE [LARGE SCALE GENOMIC DNA]</scope>
    <source>
        <strain evidence="3 4">SOD</strain>
    </source>
</reference>
<dbReference type="InterPro" id="IPR005804">
    <property type="entry name" value="FA_desaturase_dom"/>
</dbReference>
<organism evidence="3 4">
    <name type="scientific">Massilia atriviolacea</name>
    <dbReference type="NCBI Taxonomy" id="2495579"/>
    <lineage>
        <taxon>Bacteria</taxon>
        <taxon>Pseudomonadati</taxon>
        <taxon>Pseudomonadota</taxon>
        <taxon>Betaproteobacteria</taxon>
        <taxon>Burkholderiales</taxon>
        <taxon>Oxalobacteraceae</taxon>
        <taxon>Telluria group</taxon>
        <taxon>Massilia</taxon>
    </lineage>
</organism>
<dbReference type="OrthoDB" id="9800167at2"/>
<feature type="transmembrane region" description="Helical" evidence="1">
    <location>
        <begin position="96"/>
        <end position="115"/>
    </location>
</feature>
<evidence type="ECO:0000313" key="3">
    <source>
        <dbReference type="EMBL" id="RSZ55372.1"/>
    </source>
</evidence>
<protein>
    <submittedName>
        <fullName evidence="3">Fatty acid desaturase</fullName>
    </submittedName>
</protein>
<dbReference type="RefSeq" id="WP_126077651.1">
    <property type="nucleotide sequence ID" value="NZ_CP051166.1"/>
</dbReference>
<keyword evidence="4" id="KW-1185">Reference proteome</keyword>
<feature type="transmembrane region" description="Helical" evidence="1">
    <location>
        <begin position="42"/>
        <end position="60"/>
    </location>
</feature>
<gene>
    <name evidence="3" type="ORF">EJB06_29775</name>
</gene>
<dbReference type="GO" id="GO:0006629">
    <property type="term" value="P:lipid metabolic process"/>
    <property type="evidence" value="ECO:0007669"/>
    <property type="project" value="InterPro"/>
</dbReference>
<feature type="transmembrane region" description="Helical" evidence="1">
    <location>
        <begin position="197"/>
        <end position="217"/>
    </location>
</feature>
<name>A0A430HCY7_9BURK</name>
<comment type="caution">
    <text evidence="3">The sequence shown here is derived from an EMBL/GenBank/DDBJ whole genome shotgun (WGS) entry which is preliminary data.</text>
</comment>
<evidence type="ECO:0000313" key="4">
    <source>
        <dbReference type="Proteomes" id="UP000278085"/>
    </source>
</evidence>
<dbReference type="EMBL" id="RXLQ01000027">
    <property type="protein sequence ID" value="RSZ55372.1"/>
    <property type="molecule type" value="Genomic_DNA"/>
</dbReference>
<keyword evidence="1" id="KW-1133">Transmembrane helix</keyword>
<accession>A0A430HCY7</accession>
<feature type="domain" description="Fatty acid desaturase" evidence="2">
    <location>
        <begin position="66"/>
        <end position="278"/>
    </location>
</feature>
<keyword evidence="1" id="KW-0472">Membrane</keyword>
<dbReference type="Proteomes" id="UP000278085">
    <property type="component" value="Unassembled WGS sequence"/>
</dbReference>